<dbReference type="Proteomes" id="UP000013911">
    <property type="component" value="Unassembled WGS sequence"/>
</dbReference>
<reference evidence="1 2" key="1">
    <citation type="submission" date="2013-04" db="EMBL/GenBank/DDBJ databases">
        <title>Draft genome of the heavy metal tolerant bacterium Lysinibacillus sphaericus strain OT4b.31.</title>
        <authorList>
            <person name="Pena-Montenegro T.D."/>
            <person name="Dussan J."/>
        </authorList>
    </citation>
    <scope>NUCLEOTIDE SEQUENCE [LARGE SCALE GENOMIC DNA]</scope>
    <source>
        <strain evidence="1 2">OT4b.31</strain>
    </source>
</reference>
<dbReference type="OrthoDB" id="9856665at2"/>
<evidence type="ECO:0000313" key="2">
    <source>
        <dbReference type="Proteomes" id="UP000013911"/>
    </source>
</evidence>
<comment type="caution">
    <text evidence="1">The sequence shown here is derived from an EMBL/GenBank/DDBJ whole genome shotgun (WGS) entry which is preliminary data.</text>
</comment>
<dbReference type="HOGENOM" id="CLU_1852757_0_0_9"/>
<dbReference type="EMBL" id="AQPX01000008">
    <property type="protein sequence ID" value="EON73969.1"/>
    <property type="molecule type" value="Genomic_DNA"/>
</dbReference>
<dbReference type="AlphaFoldDB" id="R7ZIV3"/>
<protein>
    <submittedName>
        <fullName evidence="1">Uncharacterized protein</fullName>
    </submittedName>
</protein>
<accession>R7ZIV3</accession>
<evidence type="ECO:0000313" key="1">
    <source>
        <dbReference type="EMBL" id="EON73969.1"/>
    </source>
</evidence>
<name>R7ZIV3_LYSSH</name>
<proteinExistence type="predicted"/>
<gene>
    <name evidence="1" type="ORF">H131_04879</name>
</gene>
<sequence length="138" mass="16224">MNIDKGWRSSVQAELLRRAQEDNMKSVEVVKELVEAQFKDFAQPIEELTDIIADNDQIRYKAYDRALDVNYASDVITFYRVKFSSNGEQKERKFFAEISTNDDGIFVVYDNDREEYINEAYIERILKEAFFIGISLRV</sequence>
<dbReference type="PATRIC" id="fig|1285586.5.peg.988"/>
<organism evidence="1 2">
    <name type="scientific">Lysinibacillus sphaericus OT4b.31</name>
    <dbReference type="NCBI Taxonomy" id="1285586"/>
    <lineage>
        <taxon>Bacteria</taxon>
        <taxon>Bacillati</taxon>
        <taxon>Bacillota</taxon>
        <taxon>Bacilli</taxon>
        <taxon>Bacillales</taxon>
        <taxon>Bacillaceae</taxon>
        <taxon>Lysinibacillus</taxon>
    </lineage>
</organism>
<dbReference type="RefSeq" id="WP_010857938.1">
    <property type="nucleotide sequence ID" value="NZ_KB933398.1"/>
</dbReference>